<comment type="caution">
    <text evidence="2">The sequence shown here is derived from an EMBL/GenBank/DDBJ whole genome shotgun (WGS) entry which is preliminary data.</text>
</comment>
<feature type="region of interest" description="Disordered" evidence="1">
    <location>
        <begin position="158"/>
        <end position="194"/>
    </location>
</feature>
<dbReference type="Pfam" id="PF15956">
    <property type="entry name" value="DUF4760"/>
    <property type="match status" value="1"/>
</dbReference>
<dbReference type="AlphaFoldDB" id="A0A2T2YT58"/>
<evidence type="ECO:0000256" key="1">
    <source>
        <dbReference type="SAM" id="MobiDB-lite"/>
    </source>
</evidence>
<protein>
    <recommendedName>
        <fullName evidence="4">DUF4760 domain-containing protein</fullName>
    </recommendedName>
</protein>
<sequence length="194" mass="21617">MTLAISAFALLISIGSIAVSTTMAVRQQRLSRSANHIPTMSNLMAEFRSPKFHDAHRTVMALPKPQEAGIGFSDLPDEERDAFVSVVYFYQMIATQIAMGVLNEEVMLARIRARIVAIWDAVEPYVEAERLNNPYGDKHMLSLLEYYAGRARRLPDDSARTLLSPDSLPTLPTSEGSMPVRGDEPDRARPRSEP</sequence>
<organism evidence="2 3">
    <name type="scientific">Nocardia nova</name>
    <dbReference type="NCBI Taxonomy" id="37330"/>
    <lineage>
        <taxon>Bacteria</taxon>
        <taxon>Bacillati</taxon>
        <taxon>Actinomycetota</taxon>
        <taxon>Actinomycetes</taxon>
        <taxon>Mycobacteriales</taxon>
        <taxon>Nocardiaceae</taxon>
        <taxon>Nocardia</taxon>
    </lineage>
</organism>
<proteinExistence type="predicted"/>
<feature type="compositionally biased region" description="Basic and acidic residues" evidence="1">
    <location>
        <begin position="181"/>
        <end position="194"/>
    </location>
</feature>
<evidence type="ECO:0000313" key="2">
    <source>
        <dbReference type="EMBL" id="PSR58705.1"/>
    </source>
</evidence>
<reference evidence="2 3" key="1">
    <citation type="submission" date="2018-02" db="EMBL/GenBank/DDBJ databases">
        <title>8 Nocardia nova and 1 Nocardia cyriacigeorgica strain used for evolution to TMP-SMX.</title>
        <authorList>
            <person name="Mehta H."/>
            <person name="Weng J."/>
            <person name="Shamoo Y."/>
        </authorList>
    </citation>
    <scope>NUCLEOTIDE SEQUENCE [LARGE SCALE GENOMIC DNA]</scope>
    <source>
        <strain evidence="2 3">ATCC 33727</strain>
    </source>
</reference>
<dbReference type="EMBL" id="PYHS01000021">
    <property type="protein sequence ID" value="PSR58705.1"/>
    <property type="molecule type" value="Genomic_DNA"/>
</dbReference>
<evidence type="ECO:0000313" key="3">
    <source>
        <dbReference type="Proteomes" id="UP000241647"/>
    </source>
</evidence>
<feature type="compositionally biased region" description="Low complexity" evidence="1">
    <location>
        <begin position="161"/>
        <end position="174"/>
    </location>
</feature>
<dbReference type="InterPro" id="IPR031876">
    <property type="entry name" value="DUF4760"/>
</dbReference>
<dbReference type="Proteomes" id="UP000241647">
    <property type="component" value="Unassembled WGS sequence"/>
</dbReference>
<dbReference type="RefSeq" id="WP_063025286.1">
    <property type="nucleotide sequence ID" value="NZ_PYHS01000021.1"/>
</dbReference>
<accession>A0A2T2YT58</accession>
<name>A0A2T2YT58_9NOCA</name>
<evidence type="ECO:0008006" key="4">
    <source>
        <dbReference type="Google" id="ProtNLM"/>
    </source>
</evidence>
<gene>
    <name evidence="2" type="ORF">C8259_29640</name>
</gene>